<keyword evidence="1" id="KW-1133">Transmembrane helix</keyword>
<proteinExistence type="predicted"/>
<sequence>MAVTKAQLAKRAKKIGTALMNKVPTASASKLLVKLPVDAERFKILVATVTQVICPMFAPLTMGIAHAMYSNDPNFDLNGAFIGIGIFGALVFLVLLGTFIMLCYRCVKGGHSMFMLMRPVLALFILNIFLFLIGVIYAGNNLLCKTVTYSKTAVCVSQNAMSLAVLELFTACLILLKETLYSGLRMAEIKARVSGGAMEYEGSDDEYYYNSYQNVAEGLQRSMRDYQDDEDFSDPDTESVIGQASKIPRKYTGKMW</sequence>
<protein>
    <submittedName>
        <fullName evidence="2">Isolate HZ419 ORF81 protein</fullName>
    </submittedName>
</protein>
<feature type="transmembrane region" description="Helical" evidence="1">
    <location>
        <begin position="116"/>
        <end position="139"/>
    </location>
</feature>
<feature type="transmembrane region" description="Helical" evidence="1">
    <location>
        <begin position="44"/>
        <end position="69"/>
    </location>
</feature>
<feature type="transmembrane region" description="Helical" evidence="1">
    <location>
        <begin position="159"/>
        <end position="176"/>
    </location>
</feature>
<keyword evidence="1" id="KW-0812">Transmembrane</keyword>
<accession>A0A0C5B973</accession>
<keyword evidence="1" id="KW-0472">Membrane</keyword>
<feature type="transmembrane region" description="Helical" evidence="1">
    <location>
        <begin position="81"/>
        <end position="104"/>
    </location>
</feature>
<dbReference type="EMBL" id="KP004896">
    <property type="protein sequence ID" value="AJK93602.1"/>
    <property type="molecule type" value="Genomic_DNA"/>
</dbReference>
<reference evidence="2" key="1">
    <citation type="submission" date="2014-10" db="EMBL/GenBank/DDBJ databases">
        <title>Molecular cloning and characterization of the genes coding for the envelope proteins from Cyprinid herpesvirus 3-HZ419 strain.</title>
        <authorList>
            <person name="Liu Z."/>
            <person name="Ke H."/>
            <person name="Ma Y."/>
            <person name="Hao L."/>
            <person name="Ma J."/>
            <person name="Liang Z."/>
        </authorList>
    </citation>
    <scope>NUCLEOTIDE SEQUENCE</scope>
    <source>
        <strain evidence="2">HZ419</strain>
    </source>
</reference>
<name>A0A0C5B973_CYHV3</name>
<evidence type="ECO:0000313" key="2">
    <source>
        <dbReference type="EMBL" id="AJK93602.1"/>
    </source>
</evidence>
<organism evidence="2">
    <name type="scientific">Cyprinid herpesvirus 3</name>
    <name type="common">CyHV-3</name>
    <dbReference type="NCBI Taxonomy" id="180230"/>
    <lineage>
        <taxon>Viruses</taxon>
        <taxon>Duplodnaviria</taxon>
        <taxon>Heunggongvirae</taxon>
        <taxon>Peploviricota</taxon>
        <taxon>Herviviricetes</taxon>
        <taxon>Herpesvirales</taxon>
        <taxon>Alloherpesviridae</taxon>
        <taxon>Cyvirus</taxon>
        <taxon>Cyvirus cyprinidallo3</taxon>
    </lineage>
</organism>
<evidence type="ECO:0000256" key="1">
    <source>
        <dbReference type="SAM" id="Phobius"/>
    </source>
</evidence>